<evidence type="ECO:0000313" key="2">
    <source>
        <dbReference type="EMBL" id="PSJ57638.1"/>
    </source>
</evidence>
<reference evidence="2 3" key="1">
    <citation type="submission" date="2018-03" db="EMBL/GenBank/DDBJ databases">
        <title>The draft genome of Mesorhizobium soli JCM 19897.</title>
        <authorList>
            <person name="Li L."/>
            <person name="Liu L."/>
            <person name="Liang L."/>
            <person name="Wang T."/>
            <person name="Zhang X."/>
        </authorList>
    </citation>
    <scope>NUCLEOTIDE SEQUENCE [LARGE SCALE GENOMIC DNA]</scope>
    <source>
        <strain evidence="2 3">JCM 19897</strain>
    </source>
</reference>
<accession>A0A2P7S590</accession>
<feature type="transmembrane region" description="Helical" evidence="1">
    <location>
        <begin position="6"/>
        <end position="28"/>
    </location>
</feature>
<name>A0A2P7S590_9HYPH</name>
<keyword evidence="3" id="KW-1185">Reference proteome</keyword>
<feature type="transmembrane region" description="Helical" evidence="1">
    <location>
        <begin position="40"/>
        <end position="64"/>
    </location>
</feature>
<proteinExistence type="predicted"/>
<keyword evidence="1" id="KW-0472">Membrane</keyword>
<keyword evidence="1" id="KW-0812">Transmembrane</keyword>
<gene>
    <name evidence="2" type="ORF">C7I85_22040</name>
</gene>
<comment type="caution">
    <text evidence="2">The sequence shown here is derived from an EMBL/GenBank/DDBJ whole genome shotgun (WGS) entry which is preliminary data.</text>
</comment>
<evidence type="ECO:0000256" key="1">
    <source>
        <dbReference type="SAM" id="Phobius"/>
    </source>
</evidence>
<dbReference type="Proteomes" id="UP000240653">
    <property type="component" value="Unassembled WGS sequence"/>
</dbReference>
<keyword evidence="1" id="KW-1133">Transmembrane helix</keyword>
<dbReference type="EMBL" id="PXYL01000013">
    <property type="protein sequence ID" value="PSJ57638.1"/>
    <property type="molecule type" value="Genomic_DNA"/>
</dbReference>
<evidence type="ECO:0000313" key="3">
    <source>
        <dbReference type="Proteomes" id="UP000240653"/>
    </source>
</evidence>
<dbReference type="AlphaFoldDB" id="A0A2P7S590"/>
<feature type="transmembrane region" description="Helical" evidence="1">
    <location>
        <begin position="84"/>
        <end position="106"/>
    </location>
</feature>
<sequence>MIDHLVAVSVFWEIAAVGAATLAIWKLLSAARPVAVRFLANHAALVAFGAMVLAGQQSMVASVFDRVPVLEGFRLPVAIETNGVTAMVLIMGLCACCHCHFLFLSAARQRARDTRLALLAIERDL</sequence>
<protein>
    <submittedName>
        <fullName evidence="2">Uncharacterized protein</fullName>
    </submittedName>
</protein>
<organism evidence="2 3">
    <name type="scientific">Pseudaminobacter soli</name>
    <name type="common">ex Li et al. 2025</name>
    <dbReference type="NCBI Taxonomy" id="1295366"/>
    <lineage>
        <taxon>Bacteria</taxon>
        <taxon>Pseudomonadati</taxon>
        <taxon>Pseudomonadota</taxon>
        <taxon>Alphaproteobacteria</taxon>
        <taxon>Hyphomicrobiales</taxon>
        <taxon>Phyllobacteriaceae</taxon>
        <taxon>Pseudaminobacter</taxon>
    </lineage>
</organism>